<sequence length="644" mass="69644">MSLLKNSSKKQVFSSSGSETANRAAHFLKDLDEYPHNIHPALVPGVSIEDQKIRYGIDKPLLIGVASLVIGFILWGIFSPQSVLTTSSAALNWTMLNMGWLFNSLAIFLPVFLLTIGFSRFGKIPLGLDGEEPQYSTLSWAAMLFGAGIGIGIIFFGALEPLTFYLSPLPGTYEGVSSAAIRGALAQSALHWGPTAWAFYGIVGLAIGYVSFRKGRVPLMSSILTPVFGGESTSVWARLVDGMAIIATLFGTAASLGIGAMQITSGVKLVSGWSDLGNAFAIGLIVVLTIGTIISAVSGVGKGIRRLSNINLALAVILALFFFIAGPTVFIITILPGVIAEYFNQLPTMLGATMADSPQTQVFLSGWTTFYWAWWVSWAPFVGVFTAKISKGRTIRQFVTGVLFIPSSIIIVAFTFLGGTAIFKQRELQELAVGNDISMLPPSEEVFFRVLDYLPGATVIAPVVMLMLAVFFITSSDSASLVNSQLSQKGNPEPNRWITGFWAVLMAGIAVVILLMGGKTALSGLQNLVTVTALPFSVIIVLMCFALVKELRTDPMMIREHYEQTAISNAVRYGIEEHGDNFELAVEPVDPESDRGVGNDFDSTAEEYTDWYIRTDEDGNPVEYDYEQGAYIDPETGEPENKSE</sequence>
<dbReference type="OrthoDB" id="9775735at2"/>
<evidence type="ECO:0000256" key="3">
    <source>
        <dbReference type="ARBA" id="ARBA00022448"/>
    </source>
</evidence>
<evidence type="ECO:0000256" key="4">
    <source>
        <dbReference type="ARBA" id="ARBA00022475"/>
    </source>
</evidence>
<dbReference type="PANTHER" id="PTHR30047">
    <property type="entry name" value="HIGH-AFFINITY CHOLINE TRANSPORT PROTEIN-RELATED"/>
    <property type="match status" value="1"/>
</dbReference>
<feature type="transmembrane region" description="Helical" evidence="8">
    <location>
        <begin position="98"/>
        <end position="118"/>
    </location>
</feature>
<comment type="similarity">
    <text evidence="2">Belongs to the BCCT transporter (TC 2.A.15) family.</text>
</comment>
<feature type="transmembrane region" description="Helical" evidence="8">
    <location>
        <begin position="276"/>
        <end position="300"/>
    </location>
</feature>
<evidence type="ECO:0000256" key="7">
    <source>
        <dbReference type="ARBA" id="ARBA00023136"/>
    </source>
</evidence>
<evidence type="ECO:0000256" key="8">
    <source>
        <dbReference type="SAM" id="Phobius"/>
    </source>
</evidence>
<comment type="caution">
    <text evidence="9">The sequence shown here is derived from an EMBL/GenBank/DDBJ whole genome shotgun (WGS) entry which is preliminary data.</text>
</comment>
<evidence type="ECO:0000313" key="9">
    <source>
        <dbReference type="EMBL" id="EEH63952.1"/>
    </source>
</evidence>
<feature type="transmembrane region" description="Helical" evidence="8">
    <location>
        <begin position="138"/>
        <end position="159"/>
    </location>
</feature>
<dbReference type="NCBIfam" id="TIGR00842">
    <property type="entry name" value="bcct"/>
    <property type="match status" value="1"/>
</dbReference>
<proteinExistence type="inferred from homology"/>
<dbReference type="STRING" id="525245.HMPREF0044_0971"/>
<keyword evidence="6 8" id="KW-1133">Transmembrane helix</keyword>
<comment type="subcellular location">
    <subcellularLocation>
        <location evidence="1">Cell membrane</location>
        <topology evidence="1">Multi-pass membrane protein</topology>
    </subcellularLocation>
</comment>
<keyword evidence="7 8" id="KW-0472">Membrane</keyword>
<name>C0W093_9ACTO</name>
<feature type="transmembrane region" description="Helical" evidence="8">
    <location>
        <begin position="453"/>
        <end position="476"/>
    </location>
</feature>
<accession>C0W093</accession>
<dbReference type="GO" id="GO:0005886">
    <property type="term" value="C:plasma membrane"/>
    <property type="evidence" value="ECO:0007669"/>
    <property type="project" value="UniProtKB-SubCell"/>
</dbReference>
<dbReference type="RefSeq" id="WP_006546743.1">
    <property type="nucleotide sequence ID" value="NZ_DS999543.1"/>
</dbReference>
<feature type="transmembrane region" description="Helical" evidence="8">
    <location>
        <begin position="528"/>
        <end position="548"/>
    </location>
</feature>
<keyword evidence="3" id="KW-0813">Transport</keyword>
<keyword evidence="10" id="KW-1185">Reference proteome</keyword>
<feature type="transmembrane region" description="Helical" evidence="8">
    <location>
        <begin position="61"/>
        <end position="78"/>
    </location>
</feature>
<keyword evidence="5 8" id="KW-0812">Transmembrane</keyword>
<feature type="transmembrane region" description="Helical" evidence="8">
    <location>
        <begin position="372"/>
        <end position="390"/>
    </location>
</feature>
<dbReference type="EMBL" id="ACFG01000030">
    <property type="protein sequence ID" value="EEH63952.1"/>
    <property type="molecule type" value="Genomic_DNA"/>
</dbReference>
<dbReference type="GO" id="GO:0022857">
    <property type="term" value="F:transmembrane transporter activity"/>
    <property type="evidence" value="ECO:0007669"/>
    <property type="project" value="InterPro"/>
</dbReference>
<feature type="transmembrane region" description="Helical" evidence="8">
    <location>
        <begin position="195"/>
        <end position="212"/>
    </location>
</feature>
<dbReference type="Proteomes" id="UP000010301">
    <property type="component" value="Unassembled WGS sequence"/>
</dbReference>
<evidence type="ECO:0000256" key="6">
    <source>
        <dbReference type="ARBA" id="ARBA00022989"/>
    </source>
</evidence>
<dbReference type="PANTHER" id="PTHR30047:SF7">
    <property type="entry name" value="HIGH-AFFINITY CHOLINE TRANSPORT PROTEIN"/>
    <property type="match status" value="1"/>
</dbReference>
<organism evidence="9 10">
    <name type="scientific">Gleimia coleocanis DSM 15436</name>
    <dbReference type="NCBI Taxonomy" id="525245"/>
    <lineage>
        <taxon>Bacteria</taxon>
        <taxon>Bacillati</taxon>
        <taxon>Actinomycetota</taxon>
        <taxon>Actinomycetes</taxon>
        <taxon>Actinomycetales</taxon>
        <taxon>Actinomycetaceae</taxon>
        <taxon>Gleimia</taxon>
    </lineage>
</organism>
<evidence type="ECO:0000256" key="1">
    <source>
        <dbReference type="ARBA" id="ARBA00004651"/>
    </source>
</evidence>
<dbReference type="eggNOG" id="COG1292">
    <property type="taxonomic scope" value="Bacteria"/>
</dbReference>
<dbReference type="AlphaFoldDB" id="C0W093"/>
<feature type="transmembrane region" description="Helical" evidence="8">
    <location>
        <begin position="402"/>
        <end position="423"/>
    </location>
</feature>
<feature type="transmembrane region" description="Helical" evidence="8">
    <location>
        <begin position="244"/>
        <end position="264"/>
    </location>
</feature>
<keyword evidence="4" id="KW-1003">Cell membrane</keyword>
<evidence type="ECO:0000313" key="10">
    <source>
        <dbReference type="Proteomes" id="UP000010301"/>
    </source>
</evidence>
<feature type="transmembrane region" description="Helical" evidence="8">
    <location>
        <begin position="497"/>
        <end position="516"/>
    </location>
</feature>
<dbReference type="Pfam" id="PF02028">
    <property type="entry name" value="BCCT"/>
    <property type="match status" value="1"/>
</dbReference>
<evidence type="ECO:0000256" key="2">
    <source>
        <dbReference type="ARBA" id="ARBA00005658"/>
    </source>
</evidence>
<dbReference type="InterPro" id="IPR000060">
    <property type="entry name" value="BCCT_transptr"/>
</dbReference>
<feature type="transmembrane region" description="Helical" evidence="8">
    <location>
        <begin position="312"/>
        <end position="339"/>
    </location>
</feature>
<evidence type="ECO:0000256" key="5">
    <source>
        <dbReference type="ARBA" id="ARBA00022692"/>
    </source>
</evidence>
<gene>
    <name evidence="9" type="ORF">HMPREF0044_0971</name>
</gene>
<dbReference type="HOGENOM" id="CLU_010118_4_0_11"/>
<protein>
    <submittedName>
        <fullName evidence="9">Transporter, betaine/carnitine/choline family</fullName>
    </submittedName>
</protein>
<reference evidence="9 10" key="1">
    <citation type="submission" date="2009-01" db="EMBL/GenBank/DDBJ databases">
        <authorList>
            <person name="Qin X."/>
            <person name="Bachman B."/>
            <person name="Battles P."/>
            <person name="Bell A."/>
            <person name="Bess C."/>
            <person name="Bickham C."/>
            <person name="Chaboub L."/>
            <person name="Chen D."/>
            <person name="Coyle M."/>
            <person name="Deiros D.R."/>
            <person name="Dinh H."/>
            <person name="Forbes L."/>
            <person name="Fowler G."/>
            <person name="Francisco L."/>
            <person name="Fu Q."/>
            <person name="Gubbala S."/>
            <person name="Hale W."/>
            <person name="Han Y."/>
            <person name="Hemphill L."/>
            <person name="Highlander S.K."/>
            <person name="Hirani K."/>
            <person name="Hogues M."/>
            <person name="Jackson L."/>
            <person name="Jakkamsetti A."/>
            <person name="Javaid M."/>
            <person name="Jiang H."/>
            <person name="Korchina V."/>
            <person name="Kovar C."/>
            <person name="Lara F."/>
            <person name="Lee S."/>
            <person name="Mata R."/>
            <person name="Mathew T."/>
            <person name="Moen C."/>
            <person name="Morales K."/>
            <person name="Munidasa M."/>
            <person name="Nazareth L."/>
            <person name="Ngo R."/>
            <person name="Nguyen L."/>
            <person name="Okwuonu G."/>
            <person name="Ongeri F."/>
            <person name="Patil S."/>
            <person name="Petrosino J."/>
            <person name="Pham C."/>
            <person name="Pham P."/>
            <person name="Pu L.-L."/>
            <person name="Puazo M."/>
            <person name="Raj R."/>
            <person name="Reid J."/>
            <person name="Rouhana J."/>
            <person name="Saada N."/>
            <person name="Shang Y."/>
            <person name="Simmons D."/>
            <person name="Thornton R."/>
            <person name="Warren J."/>
            <person name="Weissenberger G."/>
            <person name="Zhang J."/>
            <person name="Zhang L."/>
            <person name="Zhou C."/>
            <person name="Zhu D."/>
            <person name="Muzny D."/>
            <person name="Worley K."/>
            <person name="Gibbs R."/>
        </authorList>
    </citation>
    <scope>NUCLEOTIDE SEQUENCE [LARGE SCALE GENOMIC DNA]</scope>
    <source>
        <strain evidence="9 10">DSM 15436</strain>
    </source>
</reference>